<dbReference type="EMBL" id="DRMJ01000494">
    <property type="protein sequence ID" value="HHL43835.1"/>
    <property type="molecule type" value="Genomic_DNA"/>
</dbReference>
<dbReference type="Pfam" id="PF00903">
    <property type="entry name" value="Glyoxalase"/>
    <property type="match status" value="1"/>
</dbReference>
<gene>
    <name evidence="2" type="ORF">ENJ42_09465</name>
</gene>
<dbReference type="Gene3D" id="3.10.180.10">
    <property type="entry name" value="2,3-Dihydroxybiphenyl 1,2-Dioxygenase, domain 1"/>
    <property type="match status" value="1"/>
</dbReference>
<organism evidence="2">
    <name type="scientific">Hellea balneolensis</name>
    <dbReference type="NCBI Taxonomy" id="287478"/>
    <lineage>
        <taxon>Bacteria</taxon>
        <taxon>Pseudomonadati</taxon>
        <taxon>Pseudomonadota</taxon>
        <taxon>Alphaproteobacteria</taxon>
        <taxon>Maricaulales</taxon>
        <taxon>Robiginitomaculaceae</taxon>
        <taxon>Hellea</taxon>
    </lineage>
</organism>
<dbReference type="Proteomes" id="UP000885830">
    <property type="component" value="Unassembled WGS sequence"/>
</dbReference>
<evidence type="ECO:0000313" key="2">
    <source>
        <dbReference type="EMBL" id="HHL43835.1"/>
    </source>
</evidence>
<evidence type="ECO:0000259" key="1">
    <source>
        <dbReference type="PROSITE" id="PS51819"/>
    </source>
</evidence>
<reference evidence="2" key="1">
    <citation type="journal article" date="2020" name="mSystems">
        <title>Genome- and Community-Level Interaction Insights into Carbon Utilization and Element Cycling Functions of Hydrothermarchaeota in Hydrothermal Sediment.</title>
        <authorList>
            <person name="Zhou Z."/>
            <person name="Liu Y."/>
            <person name="Xu W."/>
            <person name="Pan J."/>
            <person name="Luo Z.H."/>
            <person name="Li M."/>
        </authorList>
    </citation>
    <scope>NUCLEOTIDE SEQUENCE [LARGE SCALE GENOMIC DNA]</scope>
    <source>
        <strain evidence="2">HyVt-485</strain>
    </source>
</reference>
<dbReference type="InterPro" id="IPR004360">
    <property type="entry name" value="Glyas_Fos-R_dOase_dom"/>
</dbReference>
<comment type="caution">
    <text evidence="2">The sequence shown here is derived from an EMBL/GenBank/DDBJ whole genome shotgun (WGS) entry which is preliminary data.</text>
</comment>
<name>A0A7C5M4E2_9PROT</name>
<dbReference type="AlphaFoldDB" id="A0A7C5M4E2"/>
<dbReference type="SUPFAM" id="SSF54593">
    <property type="entry name" value="Glyoxalase/Bleomycin resistance protein/Dihydroxybiphenyl dioxygenase"/>
    <property type="match status" value="1"/>
</dbReference>
<sequence length="159" mass="17600">MSKAATGIIRRTSFVVADADQIANFYQSVFGWTRFYDNETAVDRRFPPSAPDETMARIIILKADDPYIGMVGFMEYVDFVPEPATNPAKTKLGLGDPILVVEANDIESAYANALSAGARMVSEPIKWSVKDYDGVGDIHLCTFSFFDPNGIYVEVNTRL</sequence>
<protein>
    <recommendedName>
        <fullName evidence="1">VOC domain-containing protein</fullName>
    </recommendedName>
</protein>
<dbReference type="InterPro" id="IPR029068">
    <property type="entry name" value="Glyas_Bleomycin-R_OHBP_Dase"/>
</dbReference>
<dbReference type="CDD" id="cd06587">
    <property type="entry name" value="VOC"/>
    <property type="match status" value="1"/>
</dbReference>
<proteinExistence type="predicted"/>
<dbReference type="InterPro" id="IPR037523">
    <property type="entry name" value="VOC_core"/>
</dbReference>
<dbReference type="PROSITE" id="PS51819">
    <property type="entry name" value="VOC"/>
    <property type="match status" value="1"/>
</dbReference>
<feature type="domain" description="VOC" evidence="1">
    <location>
        <begin position="7"/>
        <end position="158"/>
    </location>
</feature>
<accession>A0A7C5M4E2</accession>